<dbReference type="GO" id="GO:0016020">
    <property type="term" value="C:membrane"/>
    <property type="evidence" value="ECO:0007669"/>
    <property type="project" value="UniProtKB-SubCell"/>
</dbReference>
<feature type="transmembrane region" description="Helical" evidence="5">
    <location>
        <begin position="423"/>
        <end position="443"/>
    </location>
</feature>
<feature type="transmembrane region" description="Helical" evidence="5">
    <location>
        <begin position="239"/>
        <end position="261"/>
    </location>
</feature>
<dbReference type="InterPro" id="IPR001757">
    <property type="entry name" value="P_typ_ATPase"/>
</dbReference>
<dbReference type="GO" id="GO:0016887">
    <property type="term" value="F:ATP hydrolysis activity"/>
    <property type="evidence" value="ECO:0007669"/>
    <property type="project" value="InterPro"/>
</dbReference>
<dbReference type="OMA" id="IARNWID"/>
<dbReference type="Pfam" id="PF00689">
    <property type="entry name" value="Cation_ATPase_C"/>
    <property type="match status" value="1"/>
</dbReference>
<comment type="subcellular location">
    <subcellularLocation>
        <location evidence="1">Membrane</location>
        <topology evidence="1">Multi-pass membrane protein</topology>
    </subcellularLocation>
</comment>
<dbReference type="SUPFAM" id="SSF56784">
    <property type="entry name" value="HAD-like"/>
    <property type="match status" value="1"/>
</dbReference>
<evidence type="ECO:0000256" key="4">
    <source>
        <dbReference type="ARBA" id="ARBA00023136"/>
    </source>
</evidence>
<evidence type="ECO:0000256" key="3">
    <source>
        <dbReference type="ARBA" id="ARBA00022989"/>
    </source>
</evidence>
<feature type="transmembrane region" description="Helical" evidence="5">
    <location>
        <begin position="301"/>
        <end position="323"/>
    </location>
</feature>
<sequence length="492" mass="54470">MLTCNQWQRYVQSAMMLGFFCNGHLFRATGLPTEAALKVLVEKMGVPDIDARNRIRDTQVAADYSIERSTVKLVCCEWWAKISKRIATLEFDCVRKSMSVIVRKPTGNNRLLVKDPPRYEVDKAIEDCREAGVKVMPGGKVFSRAEPKHKQEIVRMLKQMGEIVAMTGDGVNDAPALKLADIGIAMGITGTEVAKEASDMVLADDNFSTIVSAIAEGRSIYNNMKAFIRYMISSNIGEVISISLTAVMGIPECLIPVQLLWVNLVTDGPPATALGFNPADVDIMRKPPRNSNDPLINSWLLFRYMVIGTYVGIATVGIFVMWYTQASFMGINLVSDGHTLVGLSQLRNWGECPTWSNFTAAAFTVSGGNTITFKNPCDYFSIGKVKATTLSLSVLVAIEMFNSLNALSEDNSLVRMPPWRNPWLLVAMSVSFGLHFLILYVPFLADVFGIVPLSLNEWFLVILFSAPVVLIDEVLKLIGRRSRICKKKDKTA</sequence>
<evidence type="ECO:0000259" key="6">
    <source>
        <dbReference type="Pfam" id="PF00689"/>
    </source>
</evidence>
<name>A0A835DR33_TETSI</name>
<dbReference type="EMBL" id="JABCRI010000001">
    <property type="protein sequence ID" value="KAF8413368.1"/>
    <property type="molecule type" value="Genomic_DNA"/>
</dbReference>
<dbReference type="PANTHER" id="PTHR42861">
    <property type="entry name" value="CALCIUM-TRANSPORTING ATPASE"/>
    <property type="match status" value="1"/>
</dbReference>
<organism evidence="7 8">
    <name type="scientific">Tetracentron sinense</name>
    <name type="common">Spur-leaf</name>
    <dbReference type="NCBI Taxonomy" id="13715"/>
    <lineage>
        <taxon>Eukaryota</taxon>
        <taxon>Viridiplantae</taxon>
        <taxon>Streptophyta</taxon>
        <taxon>Embryophyta</taxon>
        <taxon>Tracheophyta</taxon>
        <taxon>Spermatophyta</taxon>
        <taxon>Magnoliopsida</taxon>
        <taxon>Trochodendrales</taxon>
        <taxon>Trochodendraceae</taxon>
        <taxon>Tetracentron</taxon>
    </lineage>
</organism>
<dbReference type="Gene3D" id="3.40.1110.10">
    <property type="entry name" value="Calcium-transporting ATPase, cytoplasmic domain N"/>
    <property type="match status" value="1"/>
</dbReference>
<protein>
    <recommendedName>
        <fullName evidence="6">Cation-transporting P-type ATPase C-terminal domain-containing protein</fullName>
    </recommendedName>
</protein>
<evidence type="ECO:0000256" key="5">
    <source>
        <dbReference type="SAM" id="Phobius"/>
    </source>
</evidence>
<comment type="caution">
    <text evidence="7">The sequence shown here is derived from an EMBL/GenBank/DDBJ whole genome shotgun (WGS) entry which is preliminary data.</text>
</comment>
<dbReference type="SUPFAM" id="SSF81665">
    <property type="entry name" value="Calcium ATPase, transmembrane domain M"/>
    <property type="match status" value="1"/>
</dbReference>
<dbReference type="GO" id="GO:0005524">
    <property type="term" value="F:ATP binding"/>
    <property type="evidence" value="ECO:0007669"/>
    <property type="project" value="InterPro"/>
</dbReference>
<proteinExistence type="predicted"/>
<dbReference type="SUPFAM" id="SSF81660">
    <property type="entry name" value="Metal cation-transporting ATPase, ATP-binding domain N"/>
    <property type="match status" value="1"/>
</dbReference>
<dbReference type="AlphaFoldDB" id="A0A835DR33"/>
<feature type="domain" description="Cation-transporting P-type ATPase C-terminal" evidence="6">
    <location>
        <begin position="252"/>
        <end position="478"/>
    </location>
</feature>
<evidence type="ECO:0000256" key="2">
    <source>
        <dbReference type="ARBA" id="ARBA00022692"/>
    </source>
</evidence>
<keyword evidence="8" id="KW-1185">Reference proteome</keyword>
<dbReference type="InterPro" id="IPR023298">
    <property type="entry name" value="ATPase_P-typ_TM_dom_sf"/>
</dbReference>
<dbReference type="InterPro" id="IPR006068">
    <property type="entry name" value="ATPase_P-typ_cation-transptr_C"/>
</dbReference>
<dbReference type="Gene3D" id="1.20.1110.10">
    <property type="entry name" value="Calcium-transporting ATPase, transmembrane domain"/>
    <property type="match status" value="1"/>
</dbReference>
<dbReference type="OrthoDB" id="3352408at2759"/>
<dbReference type="Proteomes" id="UP000655225">
    <property type="component" value="Unassembled WGS sequence"/>
</dbReference>
<dbReference type="NCBIfam" id="TIGR01494">
    <property type="entry name" value="ATPase_P-type"/>
    <property type="match status" value="1"/>
</dbReference>
<dbReference type="Gene3D" id="3.40.50.1000">
    <property type="entry name" value="HAD superfamily/HAD-like"/>
    <property type="match status" value="1"/>
</dbReference>
<evidence type="ECO:0000256" key="1">
    <source>
        <dbReference type="ARBA" id="ARBA00004141"/>
    </source>
</evidence>
<dbReference type="Pfam" id="PF13246">
    <property type="entry name" value="Cation_ATPase"/>
    <property type="match status" value="1"/>
</dbReference>
<evidence type="ECO:0000313" key="7">
    <source>
        <dbReference type="EMBL" id="KAF8413368.1"/>
    </source>
</evidence>
<keyword evidence="3 5" id="KW-1133">Transmembrane helix</keyword>
<accession>A0A835DR33</accession>
<dbReference type="InterPro" id="IPR036412">
    <property type="entry name" value="HAD-like_sf"/>
</dbReference>
<keyword evidence="2 5" id="KW-0812">Transmembrane</keyword>
<dbReference type="Pfam" id="PF08282">
    <property type="entry name" value="Hydrolase_3"/>
    <property type="match status" value="1"/>
</dbReference>
<dbReference type="InterPro" id="IPR023299">
    <property type="entry name" value="ATPase_P-typ_cyto_dom_N"/>
</dbReference>
<dbReference type="PRINTS" id="PR00120">
    <property type="entry name" value="HATPASE"/>
</dbReference>
<evidence type="ECO:0000313" key="8">
    <source>
        <dbReference type="Proteomes" id="UP000655225"/>
    </source>
</evidence>
<dbReference type="FunFam" id="1.20.1110.10:FF:000077">
    <property type="entry name" value="ECA1 (ER-TYPE CA2+-ATPASE 1)"/>
    <property type="match status" value="1"/>
</dbReference>
<reference evidence="7 8" key="1">
    <citation type="submission" date="2020-04" db="EMBL/GenBank/DDBJ databases">
        <title>Plant Genome Project.</title>
        <authorList>
            <person name="Zhang R.-G."/>
        </authorList>
    </citation>
    <scope>NUCLEOTIDE SEQUENCE [LARGE SCALE GENOMIC DNA]</scope>
    <source>
        <strain evidence="7">YNK0</strain>
        <tissue evidence="7">Leaf</tissue>
    </source>
</reference>
<keyword evidence="4 5" id="KW-0472">Membrane</keyword>
<feature type="transmembrane region" description="Helical" evidence="5">
    <location>
        <begin position="458"/>
        <end position="478"/>
    </location>
</feature>
<gene>
    <name evidence="7" type="ORF">HHK36_001349</name>
</gene>
<dbReference type="InterPro" id="IPR023214">
    <property type="entry name" value="HAD_sf"/>
</dbReference>